<evidence type="ECO:0000313" key="1">
    <source>
        <dbReference type="EMBL" id="GFO41117.1"/>
    </source>
</evidence>
<organism evidence="1 2">
    <name type="scientific">Plakobranchus ocellatus</name>
    <dbReference type="NCBI Taxonomy" id="259542"/>
    <lineage>
        <taxon>Eukaryota</taxon>
        <taxon>Metazoa</taxon>
        <taxon>Spiralia</taxon>
        <taxon>Lophotrochozoa</taxon>
        <taxon>Mollusca</taxon>
        <taxon>Gastropoda</taxon>
        <taxon>Heterobranchia</taxon>
        <taxon>Euthyneura</taxon>
        <taxon>Panpulmonata</taxon>
        <taxon>Sacoglossa</taxon>
        <taxon>Placobranchoidea</taxon>
        <taxon>Plakobranchidae</taxon>
        <taxon>Plakobranchus</taxon>
    </lineage>
</organism>
<gene>
    <name evidence="1" type="ORF">PoB_006762200</name>
</gene>
<proteinExistence type="predicted"/>
<evidence type="ECO:0000313" key="2">
    <source>
        <dbReference type="Proteomes" id="UP000735302"/>
    </source>
</evidence>
<dbReference type="EMBL" id="BLXT01007668">
    <property type="protein sequence ID" value="GFO41117.1"/>
    <property type="molecule type" value="Genomic_DNA"/>
</dbReference>
<protein>
    <submittedName>
        <fullName evidence="1">Uncharacterized protein</fullName>
    </submittedName>
</protein>
<sequence length="128" mass="13833">MLVLVVDDGSDESTCTASSVVIVVVIVVVDVADDDDNDDDNDDNGDIGEMTRASTGIMNVMIIVMKMITKHKDSELLMIMMPVHKAISGFKSSRPHSGRVSVACSNSRQKVLCRPLDGFSNHCATKAY</sequence>
<comment type="caution">
    <text evidence="1">The sequence shown here is derived from an EMBL/GenBank/DDBJ whole genome shotgun (WGS) entry which is preliminary data.</text>
</comment>
<dbReference type="Proteomes" id="UP000735302">
    <property type="component" value="Unassembled WGS sequence"/>
</dbReference>
<dbReference type="AlphaFoldDB" id="A0AAV4DA37"/>
<reference evidence="1 2" key="1">
    <citation type="journal article" date="2021" name="Elife">
        <title>Chloroplast acquisition without the gene transfer in kleptoplastic sea slugs, Plakobranchus ocellatus.</title>
        <authorList>
            <person name="Maeda T."/>
            <person name="Takahashi S."/>
            <person name="Yoshida T."/>
            <person name="Shimamura S."/>
            <person name="Takaki Y."/>
            <person name="Nagai Y."/>
            <person name="Toyoda A."/>
            <person name="Suzuki Y."/>
            <person name="Arimoto A."/>
            <person name="Ishii H."/>
            <person name="Satoh N."/>
            <person name="Nishiyama T."/>
            <person name="Hasebe M."/>
            <person name="Maruyama T."/>
            <person name="Minagawa J."/>
            <person name="Obokata J."/>
            <person name="Shigenobu S."/>
        </authorList>
    </citation>
    <scope>NUCLEOTIDE SEQUENCE [LARGE SCALE GENOMIC DNA]</scope>
</reference>
<name>A0AAV4DA37_9GAST</name>
<accession>A0AAV4DA37</accession>
<keyword evidence="2" id="KW-1185">Reference proteome</keyword>